<dbReference type="EMBL" id="JBHSGF010000001">
    <property type="protein sequence ID" value="MFC4553778.1"/>
    <property type="molecule type" value="Genomic_DNA"/>
</dbReference>
<dbReference type="RefSeq" id="WP_244925327.1">
    <property type="nucleotide sequence ID" value="NZ_CP033325.1"/>
</dbReference>
<accession>A0ABV9D6D8</accession>
<keyword evidence="2" id="KW-1185">Reference proteome</keyword>
<evidence type="ECO:0000313" key="2">
    <source>
        <dbReference type="Proteomes" id="UP001595955"/>
    </source>
</evidence>
<organism evidence="1 2">
    <name type="scientific">Georgenia faecalis</name>
    <dbReference type="NCBI Taxonomy" id="2483799"/>
    <lineage>
        <taxon>Bacteria</taxon>
        <taxon>Bacillati</taxon>
        <taxon>Actinomycetota</taxon>
        <taxon>Actinomycetes</taxon>
        <taxon>Micrococcales</taxon>
        <taxon>Bogoriellaceae</taxon>
        <taxon>Georgenia</taxon>
    </lineage>
</organism>
<dbReference type="Proteomes" id="UP001595955">
    <property type="component" value="Unassembled WGS sequence"/>
</dbReference>
<name>A0ABV9D6D8_9MICO</name>
<evidence type="ECO:0000313" key="1">
    <source>
        <dbReference type="EMBL" id="MFC4553778.1"/>
    </source>
</evidence>
<sequence length="56" mass="5644">MLEDEPVAAGAALLAAHRAGLAPPRTLQTGPVAGTPAPTYDALYDRFVTAALEGAP</sequence>
<reference evidence="2" key="1">
    <citation type="journal article" date="2019" name="Int. J. Syst. Evol. Microbiol.">
        <title>The Global Catalogue of Microorganisms (GCM) 10K type strain sequencing project: providing services to taxonomists for standard genome sequencing and annotation.</title>
        <authorList>
            <consortium name="The Broad Institute Genomics Platform"/>
            <consortium name="The Broad Institute Genome Sequencing Center for Infectious Disease"/>
            <person name="Wu L."/>
            <person name="Ma J."/>
        </authorList>
    </citation>
    <scope>NUCLEOTIDE SEQUENCE [LARGE SCALE GENOMIC DNA]</scope>
    <source>
        <strain evidence="2">JCM 3369</strain>
    </source>
</reference>
<proteinExistence type="predicted"/>
<protein>
    <submittedName>
        <fullName evidence="1">Uncharacterized protein</fullName>
    </submittedName>
</protein>
<gene>
    <name evidence="1" type="ORF">ACFO3F_00835</name>
</gene>
<comment type="caution">
    <text evidence="1">The sequence shown here is derived from an EMBL/GenBank/DDBJ whole genome shotgun (WGS) entry which is preliminary data.</text>
</comment>